<dbReference type="PANTHER" id="PTHR11842:SF10">
    <property type="entry name" value="MITOTIC SPINDLE ASSEMBLY CHECKPOINT PROTEIN MAD2B"/>
    <property type="match status" value="1"/>
</dbReference>
<dbReference type="OrthoDB" id="21254at2759"/>
<evidence type="ECO:0000259" key="3">
    <source>
        <dbReference type="PROSITE" id="PS50815"/>
    </source>
</evidence>
<comment type="similarity">
    <text evidence="1">Belongs to the MAD2 family.</text>
</comment>
<keyword evidence="5" id="KW-1185">Reference proteome</keyword>
<dbReference type="Pfam" id="PF02301">
    <property type="entry name" value="HORMA"/>
    <property type="match status" value="1"/>
</dbReference>
<dbReference type="STRING" id="329884.A0A4U0Y7J2"/>
<name>A0A4U0Y7J2_9PEZI</name>
<gene>
    <name evidence="4" type="ORF">B0A55_00426</name>
</gene>
<dbReference type="PROSITE" id="PS50815">
    <property type="entry name" value="HORMA"/>
    <property type="match status" value="1"/>
</dbReference>
<reference evidence="4 5" key="1">
    <citation type="submission" date="2017-03" db="EMBL/GenBank/DDBJ databases">
        <title>Genomes of endolithic fungi from Antarctica.</title>
        <authorList>
            <person name="Coleine C."/>
            <person name="Masonjones S."/>
            <person name="Stajich J.E."/>
        </authorList>
    </citation>
    <scope>NUCLEOTIDE SEQUENCE [LARGE SCALE GENOMIC DNA]</scope>
    <source>
        <strain evidence="4 5">CCFEE 5184</strain>
    </source>
</reference>
<dbReference type="AlphaFoldDB" id="A0A4U0Y7J2"/>
<feature type="region of interest" description="Disordered" evidence="2">
    <location>
        <begin position="168"/>
        <end position="196"/>
    </location>
</feature>
<comment type="caution">
    <text evidence="4">The sequence shown here is derived from an EMBL/GenBank/DDBJ whole genome shotgun (WGS) entry which is preliminary data.</text>
</comment>
<proteinExistence type="inferred from homology"/>
<dbReference type="EMBL" id="NAJQ01000005">
    <property type="protein sequence ID" value="TKA83645.1"/>
    <property type="molecule type" value="Genomic_DNA"/>
</dbReference>
<protein>
    <recommendedName>
        <fullName evidence="3">HORMA domain-containing protein</fullName>
    </recommendedName>
</protein>
<dbReference type="GO" id="GO:0016035">
    <property type="term" value="C:zeta DNA polymerase complex"/>
    <property type="evidence" value="ECO:0007669"/>
    <property type="project" value="TreeGrafter"/>
</dbReference>
<dbReference type="PANTHER" id="PTHR11842">
    <property type="entry name" value="MITOTIC SPINDLE ASSEMBLY CHECKPOINT PROTEIN MAD2"/>
    <property type="match status" value="1"/>
</dbReference>
<dbReference type="InterPro" id="IPR036570">
    <property type="entry name" value="HORMA_dom_sf"/>
</dbReference>
<evidence type="ECO:0000313" key="4">
    <source>
        <dbReference type="EMBL" id="TKA83645.1"/>
    </source>
</evidence>
<evidence type="ECO:0000256" key="1">
    <source>
        <dbReference type="ARBA" id="ARBA00010348"/>
    </source>
</evidence>
<dbReference type="InterPro" id="IPR003511">
    <property type="entry name" value="HORMA_dom"/>
</dbReference>
<accession>A0A4U0Y7J2</accession>
<evidence type="ECO:0000313" key="5">
    <source>
        <dbReference type="Proteomes" id="UP000309340"/>
    </source>
</evidence>
<sequence>MAHDPLLTYRTLVTHFTDFLTVAIHTILHERNIYPRTSFLSARKYNYAVRQSRHPKVCEWINDAIAAVETELLKSAVDRVAVVIYTKDLKPTERYMFDVSRFPAVDPTDLDTRLERRGENGDPVPIVPLADMDEQFRATMGKLTGCRGVLKPLPEGCTFTVAIELKSEGQPPVGHPQPWMPVQPELSETSGEKHTRNTVHPVRAVAAGELVFESWIEQAVDAT</sequence>
<dbReference type="SUPFAM" id="SSF56019">
    <property type="entry name" value="The spindle assembly checkpoint protein mad2"/>
    <property type="match status" value="1"/>
</dbReference>
<organism evidence="4 5">
    <name type="scientific">Friedmanniomyces simplex</name>
    <dbReference type="NCBI Taxonomy" id="329884"/>
    <lineage>
        <taxon>Eukaryota</taxon>
        <taxon>Fungi</taxon>
        <taxon>Dikarya</taxon>
        <taxon>Ascomycota</taxon>
        <taxon>Pezizomycotina</taxon>
        <taxon>Dothideomycetes</taxon>
        <taxon>Dothideomycetidae</taxon>
        <taxon>Mycosphaerellales</taxon>
        <taxon>Teratosphaeriaceae</taxon>
        <taxon>Friedmanniomyces</taxon>
    </lineage>
</organism>
<evidence type="ECO:0000256" key="2">
    <source>
        <dbReference type="SAM" id="MobiDB-lite"/>
    </source>
</evidence>
<dbReference type="Proteomes" id="UP000309340">
    <property type="component" value="Unassembled WGS sequence"/>
</dbReference>
<feature type="domain" description="HORMA" evidence="3">
    <location>
        <begin position="10"/>
        <end position="216"/>
    </location>
</feature>
<dbReference type="Gene3D" id="3.30.900.10">
    <property type="entry name" value="HORMA domain"/>
    <property type="match status" value="1"/>
</dbReference>
<dbReference type="InterPro" id="IPR045091">
    <property type="entry name" value="Mad2-like"/>
</dbReference>